<protein>
    <submittedName>
        <fullName evidence="2">Uncharacterized protein</fullName>
    </submittedName>
</protein>
<feature type="transmembrane region" description="Helical" evidence="1">
    <location>
        <begin position="68"/>
        <end position="89"/>
    </location>
</feature>
<feature type="transmembrane region" description="Helical" evidence="1">
    <location>
        <begin position="12"/>
        <end position="32"/>
    </location>
</feature>
<evidence type="ECO:0000313" key="3">
    <source>
        <dbReference type="Proteomes" id="UP000519439"/>
    </source>
</evidence>
<keyword evidence="1" id="KW-0812">Transmembrane</keyword>
<dbReference type="RefSeq" id="WP_027316778.1">
    <property type="nucleotide sequence ID" value="NZ_JACIDC010000010.1"/>
</dbReference>
<dbReference type="EMBL" id="JACIDC010000010">
    <property type="protein sequence ID" value="MBB4041276.1"/>
    <property type="molecule type" value="Genomic_DNA"/>
</dbReference>
<evidence type="ECO:0000313" key="2">
    <source>
        <dbReference type="EMBL" id="MBB4041276.1"/>
    </source>
</evidence>
<reference evidence="2 3" key="1">
    <citation type="submission" date="2020-08" db="EMBL/GenBank/DDBJ databases">
        <title>Genomic Encyclopedia of Type Strains, Phase IV (KMG-IV): sequencing the most valuable type-strain genomes for metagenomic binning, comparative biology and taxonomic classification.</title>
        <authorList>
            <person name="Goeker M."/>
        </authorList>
    </citation>
    <scope>NUCLEOTIDE SEQUENCE [LARGE SCALE GENOMIC DNA]</scope>
    <source>
        <strain evidence="2 3">DSM 15743</strain>
    </source>
</reference>
<gene>
    <name evidence="2" type="ORF">GGR34_002946</name>
</gene>
<keyword evidence="3" id="KW-1185">Reference proteome</keyword>
<keyword evidence="1" id="KW-0472">Membrane</keyword>
<name>A0A7W6IHJ7_9HYPH</name>
<organism evidence="2 3">
    <name type="scientific">Microvirga flocculans</name>
    <dbReference type="NCBI Taxonomy" id="217168"/>
    <lineage>
        <taxon>Bacteria</taxon>
        <taxon>Pseudomonadati</taxon>
        <taxon>Pseudomonadota</taxon>
        <taxon>Alphaproteobacteria</taxon>
        <taxon>Hyphomicrobiales</taxon>
        <taxon>Methylobacteriaceae</taxon>
        <taxon>Microvirga</taxon>
    </lineage>
</organism>
<comment type="caution">
    <text evidence="2">The sequence shown here is derived from an EMBL/GenBank/DDBJ whole genome shotgun (WGS) entry which is preliminary data.</text>
</comment>
<feature type="transmembrane region" description="Helical" evidence="1">
    <location>
        <begin position="96"/>
        <end position="114"/>
    </location>
</feature>
<proteinExistence type="predicted"/>
<keyword evidence="1" id="KW-1133">Transmembrane helix</keyword>
<dbReference type="Proteomes" id="UP000519439">
    <property type="component" value="Unassembled WGS sequence"/>
</dbReference>
<evidence type="ECO:0000256" key="1">
    <source>
        <dbReference type="SAM" id="Phobius"/>
    </source>
</evidence>
<sequence>MRIRIPTKIELVIQGFIGALLVLMLVDVFQALDATACTDPQPSQNCYPWGGTEGPSGGSWSYSSKAHYLTASGVGIFVLTIAALAPFFVRNRRGSLITLIGLPVLGRIAAWLGIG</sequence>
<dbReference type="AlphaFoldDB" id="A0A7W6IHJ7"/>
<accession>A0A7W6IHJ7</accession>